<name>A0ACB8WLN8_9TELE</name>
<dbReference type="Proteomes" id="UP000831701">
    <property type="component" value="Chromosome 8"/>
</dbReference>
<evidence type="ECO:0000313" key="2">
    <source>
        <dbReference type="Proteomes" id="UP000831701"/>
    </source>
</evidence>
<accession>A0ACB8WLN8</accession>
<sequence>MGQTKSGSQAHHKRRTSRTVTSPGFHRPHPGARPGLAGAAGEAPGGRVFAHGTRPAARNGDVGLPSSRLTTRRKVHEGPVCNVVWVAVVAGSLDTQSLEQNSGNRDMECHLTGGKEPELVHGRLRALERGWTLHSLELPRVSGGELVWACS</sequence>
<gene>
    <name evidence="1" type="ORF">L3Q82_025639</name>
</gene>
<evidence type="ECO:0000313" key="1">
    <source>
        <dbReference type="EMBL" id="KAI3368631.1"/>
    </source>
</evidence>
<proteinExistence type="predicted"/>
<dbReference type="EMBL" id="CM041538">
    <property type="protein sequence ID" value="KAI3368631.1"/>
    <property type="molecule type" value="Genomic_DNA"/>
</dbReference>
<keyword evidence="2" id="KW-1185">Reference proteome</keyword>
<comment type="caution">
    <text evidence="1">The sequence shown here is derived from an EMBL/GenBank/DDBJ whole genome shotgun (WGS) entry which is preliminary data.</text>
</comment>
<protein>
    <submittedName>
        <fullName evidence="1">Uncharacterized protein</fullName>
    </submittedName>
</protein>
<reference evidence="1" key="1">
    <citation type="submission" date="2022-04" db="EMBL/GenBank/DDBJ databases">
        <title>Jade perch genome.</title>
        <authorList>
            <person name="Chao B."/>
        </authorList>
    </citation>
    <scope>NUCLEOTIDE SEQUENCE</scope>
    <source>
        <strain evidence="1">CB-2022</strain>
    </source>
</reference>
<organism evidence="1 2">
    <name type="scientific">Scortum barcoo</name>
    <name type="common">barcoo grunter</name>
    <dbReference type="NCBI Taxonomy" id="214431"/>
    <lineage>
        <taxon>Eukaryota</taxon>
        <taxon>Metazoa</taxon>
        <taxon>Chordata</taxon>
        <taxon>Craniata</taxon>
        <taxon>Vertebrata</taxon>
        <taxon>Euteleostomi</taxon>
        <taxon>Actinopterygii</taxon>
        <taxon>Neopterygii</taxon>
        <taxon>Teleostei</taxon>
        <taxon>Neoteleostei</taxon>
        <taxon>Acanthomorphata</taxon>
        <taxon>Eupercaria</taxon>
        <taxon>Centrarchiformes</taxon>
        <taxon>Terapontoidei</taxon>
        <taxon>Terapontidae</taxon>
        <taxon>Scortum</taxon>
    </lineage>
</organism>